<dbReference type="AlphaFoldDB" id="A0A4Z2EEJ4"/>
<gene>
    <name evidence="2" type="ORF">EYF80_062887</name>
</gene>
<feature type="compositionally biased region" description="Basic and acidic residues" evidence="1">
    <location>
        <begin position="52"/>
        <end position="61"/>
    </location>
</feature>
<proteinExistence type="predicted"/>
<evidence type="ECO:0000313" key="3">
    <source>
        <dbReference type="Proteomes" id="UP000314294"/>
    </source>
</evidence>
<protein>
    <submittedName>
        <fullName evidence="2">Uncharacterized protein</fullName>
    </submittedName>
</protein>
<feature type="region of interest" description="Disordered" evidence="1">
    <location>
        <begin position="1"/>
        <end position="61"/>
    </location>
</feature>
<dbReference type="Proteomes" id="UP000314294">
    <property type="component" value="Unassembled WGS sequence"/>
</dbReference>
<dbReference type="EMBL" id="SRLO01009138">
    <property type="protein sequence ID" value="TNN26970.1"/>
    <property type="molecule type" value="Genomic_DNA"/>
</dbReference>
<comment type="caution">
    <text evidence="2">The sequence shown here is derived from an EMBL/GenBank/DDBJ whole genome shotgun (WGS) entry which is preliminary data.</text>
</comment>
<reference evidence="2 3" key="1">
    <citation type="submission" date="2019-03" db="EMBL/GenBank/DDBJ databases">
        <title>First draft genome of Liparis tanakae, snailfish: a comprehensive survey of snailfish specific genes.</title>
        <authorList>
            <person name="Kim W."/>
            <person name="Song I."/>
            <person name="Jeong J.-H."/>
            <person name="Kim D."/>
            <person name="Kim S."/>
            <person name="Ryu S."/>
            <person name="Song J.Y."/>
            <person name="Lee S.K."/>
        </authorList>
    </citation>
    <scope>NUCLEOTIDE SEQUENCE [LARGE SCALE GENOMIC DNA]</scope>
    <source>
        <tissue evidence="2">Muscle</tissue>
    </source>
</reference>
<evidence type="ECO:0000313" key="2">
    <source>
        <dbReference type="EMBL" id="TNN26970.1"/>
    </source>
</evidence>
<accession>A0A4Z2EEJ4</accession>
<keyword evidence="3" id="KW-1185">Reference proteome</keyword>
<name>A0A4Z2EEJ4_9TELE</name>
<organism evidence="2 3">
    <name type="scientific">Liparis tanakae</name>
    <name type="common">Tanaka's snailfish</name>
    <dbReference type="NCBI Taxonomy" id="230148"/>
    <lineage>
        <taxon>Eukaryota</taxon>
        <taxon>Metazoa</taxon>
        <taxon>Chordata</taxon>
        <taxon>Craniata</taxon>
        <taxon>Vertebrata</taxon>
        <taxon>Euteleostomi</taxon>
        <taxon>Actinopterygii</taxon>
        <taxon>Neopterygii</taxon>
        <taxon>Teleostei</taxon>
        <taxon>Neoteleostei</taxon>
        <taxon>Acanthomorphata</taxon>
        <taxon>Eupercaria</taxon>
        <taxon>Perciformes</taxon>
        <taxon>Cottioidei</taxon>
        <taxon>Cottales</taxon>
        <taxon>Liparidae</taxon>
        <taxon>Liparis</taxon>
    </lineage>
</organism>
<sequence length="61" mass="6466">MTPGMTPRGAMRHGAVTQDFAPLSQQSAASRGDRPLRAPPPPALRLPTWAGEGREAPPPRP</sequence>
<evidence type="ECO:0000256" key="1">
    <source>
        <dbReference type="SAM" id="MobiDB-lite"/>
    </source>
</evidence>